<name>A0A370CFP7_9COXI</name>
<reference evidence="2 3" key="2">
    <citation type="journal article" date="2018" name="J. Invertebr. Pathol.">
        <title>'Candidatus Aquirickettsiella gammari' (Gammaproteobacteria: Legionellales: Coxiellaceae): A bacterial pathogen of the freshwater crustacean Gammarus fossarum (Malacostraca: Amphipoda).</title>
        <authorList>
            <person name="Bojko J."/>
            <person name="Dunn A.M."/>
            <person name="Stebbing P.D."/>
            <person name="van Aerle R."/>
            <person name="Bacela-Spychalska K."/>
            <person name="Bean T.P."/>
            <person name="Urrutia A."/>
            <person name="Stentiford G.D."/>
        </authorList>
    </citation>
    <scope>NUCLEOTIDE SEQUENCE [LARGE SCALE GENOMIC DNA]</scope>
    <source>
        <strain evidence="2">RA15029</strain>
    </source>
</reference>
<evidence type="ECO:0000313" key="2">
    <source>
        <dbReference type="EMBL" id="RDH39961.1"/>
    </source>
</evidence>
<feature type="transmembrane region" description="Helical" evidence="1">
    <location>
        <begin position="12"/>
        <end position="40"/>
    </location>
</feature>
<evidence type="ECO:0000313" key="3">
    <source>
        <dbReference type="Proteomes" id="UP000226429"/>
    </source>
</evidence>
<dbReference type="EMBL" id="NMOS02000023">
    <property type="protein sequence ID" value="RDH39961.1"/>
    <property type="molecule type" value="Genomic_DNA"/>
</dbReference>
<reference evidence="2 3" key="1">
    <citation type="journal article" date="2017" name="Int. J. Syst. Evol. Microbiol.">
        <title>Aquarickettsiella crustaci n. gen. n. sp. (Gammaproteobacteria: Legionellales: Coxiellaceae); a bacterial pathogen of the freshwater crustacean: Gammarus fossarum (Malacostraca: Amphipoda).</title>
        <authorList>
            <person name="Bojko J."/>
            <person name="Dunn A.M."/>
            <person name="Stebbing P.D."/>
            <person name="Van Aerle R."/>
            <person name="Bacela-Spychalska K."/>
            <person name="Bean T.P."/>
            <person name="Stentiford G.D."/>
        </authorList>
    </citation>
    <scope>NUCLEOTIDE SEQUENCE [LARGE SCALE GENOMIC DNA]</scope>
    <source>
        <strain evidence="2">RA15029</strain>
    </source>
</reference>
<keyword evidence="1" id="KW-0472">Membrane</keyword>
<keyword evidence="1" id="KW-1133">Transmembrane helix</keyword>
<sequence>MPVFYYYNSLAIIVNSISTLGLDFVLKKFYFFIIIVYVFLSKYTCRESTAADIFLLNIDEENNLYGIKQYKFFNSR</sequence>
<protein>
    <submittedName>
        <fullName evidence="2">Uncharacterized protein</fullName>
    </submittedName>
</protein>
<comment type="caution">
    <text evidence="2">The sequence shown here is derived from an EMBL/GenBank/DDBJ whole genome shotgun (WGS) entry which is preliminary data.</text>
</comment>
<organism evidence="2 3">
    <name type="scientific">Candidatus Aquirickettsiella gammari</name>
    <dbReference type="NCBI Taxonomy" id="2016198"/>
    <lineage>
        <taxon>Bacteria</taxon>
        <taxon>Pseudomonadati</taxon>
        <taxon>Pseudomonadota</taxon>
        <taxon>Gammaproteobacteria</taxon>
        <taxon>Legionellales</taxon>
        <taxon>Coxiellaceae</taxon>
        <taxon>Candidatus Aquirickettsiella</taxon>
    </lineage>
</organism>
<dbReference type="Proteomes" id="UP000226429">
    <property type="component" value="Unassembled WGS sequence"/>
</dbReference>
<accession>A0A370CFP7</accession>
<dbReference type="AlphaFoldDB" id="A0A370CFP7"/>
<evidence type="ECO:0000256" key="1">
    <source>
        <dbReference type="SAM" id="Phobius"/>
    </source>
</evidence>
<proteinExistence type="predicted"/>
<keyword evidence="3" id="KW-1185">Reference proteome</keyword>
<keyword evidence="1" id="KW-0812">Transmembrane</keyword>
<gene>
    <name evidence="2" type="ORF">CFE62_006305</name>
</gene>